<proteinExistence type="predicted"/>
<name>A0A9N9PL46_9GLOM</name>
<feature type="non-terminal residue" evidence="2">
    <location>
        <position position="57"/>
    </location>
</feature>
<protein>
    <submittedName>
        <fullName evidence="2">22141_t:CDS:1</fullName>
    </submittedName>
</protein>
<evidence type="ECO:0000313" key="2">
    <source>
        <dbReference type="EMBL" id="CAG8833939.1"/>
    </source>
</evidence>
<reference evidence="2" key="1">
    <citation type="submission" date="2021-06" db="EMBL/GenBank/DDBJ databases">
        <authorList>
            <person name="Kallberg Y."/>
            <person name="Tangrot J."/>
            <person name="Rosling A."/>
        </authorList>
    </citation>
    <scope>NUCLEOTIDE SEQUENCE</scope>
    <source>
        <strain evidence="2">FL966</strain>
    </source>
</reference>
<dbReference type="Proteomes" id="UP000789759">
    <property type="component" value="Unassembled WGS sequence"/>
</dbReference>
<keyword evidence="3" id="KW-1185">Reference proteome</keyword>
<sequence>SGKRKTRQKIVSYNETEETSTPSTINIETNSETLENLQLEEFQDNNETQISTRENTI</sequence>
<dbReference type="EMBL" id="CAJVQA010072144">
    <property type="protein sequence ID" value="CAG8833939.1"/>
    <property type="molecule type" value="Genomic_DNA"/>
</dbReference>
<feature type="compositionally biased region" description="Polar residues" evidence="1">
    <location>
        <begin position="9"/>
        <end position="23"/>
    </location>
</feature>
<accession>A0A9N9PL46</accession>
<feature type="region of interest" description="Disordered" evidence="1">
    <location>
        <begin position="1"/>
        <end position="23"/>
    </location>
</feature>
<evidence type="ECO:0000313" key="3">
    <source>
        <dbReference type="Proteomes" id="UP000789759"/>
    </source>
</evidence>
<feature type="non-terminal residue" evidence="2">
    <location>
        <position position="1"/>
    </location>
</feature>
<gene>
    <name evidence="2" type="ORF">CPELLU_LOCUS21043</name>
</gene>
<evidence type="ECO:0000256" key="1">
    <source>
        <dbReference type="SAM" id="MobiDB-lite"/>
    </source>
</evidence>
<dbReference type="AlphaFoldDB" id="A0A9N9PL46"/>
<comment type="caution">
    <text evidence="2">The sequence shown here is derived from an EMBL/GenBank/DDBJ whole genome shotgun (WGS) entry which is preliminary data.</text>
</comment>
<organism evidence="2 3">
    <name type="scientific">Cetraspora pellucida</name>
    <dbReference type="NCBI Taxonomy" id="1433469"/>
    <lineage>
        <taxon>Eukaryota</taxon>
        <taxon>Fungi</taxon>
        <taxon>Fungi incertae sedis</taxon>
        <taxon>Mucoromycota</taxon>
        <taxon>Glomeromycotina</taxon>
        <taxon>Glomeromycetes</taxon>
        <taxon>Diversisporales</taxon>
        <taxon>Gigasporaceae</taxon>
        <taxon>Cetraspora</taxon>
    </lineage>
</organism>